<evidence type="ECO:0000313" key="3">
    <source>
        <dbReference type="EMBL" id="TZG24128.1"/>
    </source>
</evidence>
<dbReference type="AlphaFoldDB" id="A0A5D9BX20"/>
<dbReference type="FunFam" id="3.40.50.720:FF:000084">
    <property type="entry name" value="Short-chain dehydrogenase reductase"/>
    <property type="match status" value="1"/>
</dbReference>
<dbReference type="EMBL" id="VTOU01000007">
    <property type="protein sequence ID" value="TZG24128.1"/>
    <property type="molecule type" value="Genomic_DNA"/>
</dbReference>
<dbReference type="PROSITE" id="PS00061">
    <property type="entry name" value="ADH_SHORT"/>
    <property type="match status" value="1"/>
</dbReference>
<comment type="caution">
    <text evidence="3">The sequence shown here is derived from an EMBL/GenBank/DDBJ whole genome shotgun (WGS) entry which is preliminary data.</text>
</comment>
<dbReference type="Gene3D" id="3.40.50.720">
    <property type="entry name" value="NAD(P)-binding Rossmann-like Domain"/>
    <property type="match status" value="1"/>
</dbReference>
<evidence type="ECO:0000256" key="2">
    <source>
        <dbReference type="RuleBase" id="RU000363"/>
    </source>
</evidence>
<proteinExistence type="inferred from homology"/>
<dbReference type="RefSeq" id="WP_149524103.1">
    <property type="nucleotide sequence ID" value="NZ_VTOU01000007.1"/>
</dbReference>
<organism evidence="3 4">
    <name type="scientific">Sphingomonas montanisoli</name>
    <dbReference type="NCBI Taxonomy" id="2606412"/>
    <lineage>
        <taxon>Bacteria</taxon>
        <taxon>Pseudomonadati</taxon>
        <taxon>Pseudomonadota</taxon>
        <taxon>Alphaproteobacteria</taxon>
        <taxon>Sphingomonadales</taxon>
        <taxon>Sphingomonadaceae</taxon>
        <taxon>Sphingomonas</taxon>
    </lineage>
</organism>
<evidence type="ECO:0000313" key="4">
    <source>
        <dbReference type="Proteomes" id="UP000322077"/>
    </source>
</evidence>
<evidence type="ECO:0000256" key="1">
    <source>
        <dbReference type="ARBA" id="ARBA00006484"/>
    </source>
</evidence>
<dbReference type="InterPro" id="IPR002347">
    <property type="entry name" value="SDR_fam"/>
</dbReference>
<dbReference type="InterPro" id="IPR050259">
    <property type="entry name" value="SDR"/>
</dbReference>
<sequence length="271" mass="27601">MDLKLDGKRALVTGSSGGIGAGVAEILAREGASVVVHGRDTGRAEATAQRIRAAGGQVAIACGDLSTDAGGNAVADAALAAFGGIDILVNNAGGRSSDNGVADWLQAEGNDWADTYQMNTVAAVRLIRRLAPAMKERGWGRIIQIASAAGTSPSANSPQYAASKAAMINMTVSLSKALSRTGVTVNTISPGMIQTPAVDAWLDGIADARGWPGDRAKSMTWVLDTVVHQTVDRIGIPADIGNVIALVASPLGDFINGANFRVDGGNSPAVN</sequence>
<dbReference type="PRINTS" id="PR00081">
    <property type="entry name" value="GDHRDH"/>
</dbReference>
<reference evidence="3 4" key="1">
    <citation type="submission" date="2019-08" db="EMBL/GenBank/DDBJ databases">
        <authorList>
            <person name="Wang G."/>
            <person name="Xu Z."/>
        </authorList>
    </citation>
    <scope>NUCLEOTIDE SEQUENCE [LARGE SCALE GENOMIC DNA]</scope>
    <source>
        <strain evidence="3 4">ZX</strain>
    </source>
</reference>
<dbReference type="SUPFAM" id="SSF51735">
    <property type="entry name" value="NAD(P)-binding Rossmann-fold domains"/>
    <property type="match status" value="1"/>
</dbReference>
<comment type="similarity">
    <text evidence="1 2">Belongs to the short-chain dehydrogenases/reductases (SDR) family.</text>
</comment>
<dbReference type="PANTHER" id="PTHR42879:SF6">
    <property type="entry name" value="NADPH-DEPENDENT REDUCTASE BACG"/>
    <property type="match status" value="1"/>
</dbReference>
<protein>
    <submittedName>
        <fullName evidence="3">SDR family oxidoreductase</fullName>
    </submittedName>
</protein>
<dbReference type="Proteomes" id="UP000322077">
    <property type="component" value="Unassembled WGS sequence"/>
</dbReference>
<dbReference type="PANTHER" id="PTHR42879">
    <property type="entry name" value="3-OXOACYL-(ACYL-CARRIER-PROTEIN) REDUCTASE"/>
    <property type="match status" value="1"/>
</dbReference>
<dbReference type="InterPro" id="IPR020904">
    <property type="entry name" value="Sc_DH/Rdtase_CS"/>
</dbReference>
<dbReference type="PRINTS" id="PR00080">
    <property type="entry name" value="SDRFAMILY"/>
</dbReference>
<dbReference type="InterPro" id="IPR036291">
    <property type="entry name" value="NAD(P)-bd_dom_sf"/>
</dbReference>
<dbReference type="Pfam" id="PF00106">
    <property type="entry name" value="adh_short"/>
    <property type="match status" value="1"/>
</dbReference>
<accession>A0A5D9BX20</accession>
<gene>
    <name evidence="3" type="ORF">FYJ91_20045</name>
</gene>
<keyword evidence="4" id="KW-1185">Reference proteome</keyword>
<name>A0A5D9BX20_9SPHN</name>
<dbReference type="GO" id="GO:0032787">
    <property type="term" value="P:monocarboxylic acid metabolic process"/>
    <property type="evidence" value="ECO:0007669"/>
    <property type="project" value="UniProtKB-ARBA"/>
</dbReference>